<accession>A0A420Y4N1</accession>
<feature type="region of interest" description="Disordered" evidence="3">
    <location>
        <begin position="183"/>
        <end position="209"/>
    </location>
</feature>
<dbReference type="PANTHER" id="PTHR21686">
    <property type="entry name" value="DEOXYNUCLEOTIDYLTRANSFERASE TERMINAL-INTERACTING PROTEIN 2"/>
    <property type="match status" value="1"/>
</dbReference>
<feature type="compositionally biased region" description="Basic residues" evidence="3">
    <location>
        <begin position="191"/>
        <end position="209"/>
    </location>
</feature>
<feature type="compositionally biased region" description="Basic and acidic residues" evidence="3">
    <location>
        <begin position="59"/>
        <end position="71"/>
    </location>
</feature>
<evidence type="ECO:0000313" key="6">
    <source>
        <dbReference type="Proteomes" id="UP000275385"/>
    </source>
</evidence>
<dbReference type="Proteomes" id="UP000275385">
    <property type="component" value="Unassembled WGS sequence"/>
</dbReference>
<evidence type="ECO:0000256" key="3">
    <source>
        <dbReference type="SAM" id="MobiDB-lite"/>
    </source>
</evidence>
<dbReference type="PANTHER" id="PTHR21686:SF12">
    <property type="entry name" value="DEOXYNUCLEOTIDYLTRANSFERASE TERMINAL-INTERACTING PROTEIN 2"/>
    <property type="match status" value="1"/>
</dbReference>
<dbReference type="OrthoDB" id="427886at2759"/>
<gene>
    <name evidence="5" type="ORF">DL546_001998</name>
</gene>
<dbReference type="GO" id="GO:0005730">
    <property type="term" value="C:nucleolus"/>
    <property type="evidence" value="ECO:0007669"/>
    <property type="project" value="UniProtKB-SubCell"/>
</dbReference>
<keyword evidence="6" id="KW-1185">Reference proteome</keyword>
<comment type="subcellular location">
    <subcellularLocation>
        <location evidence="1">Nucleus</location>
        <location evidence="1">Nucleolus</location>
    </subcellularLocation>
</comment>
<dbReference type="EMBL" id="QVQW01000050">
    <property type="protein sequence ID" value="RKU42844.1"/>
    <property type="molecule type" value="Genomic_DNA"/>
</dbReference>
<dbReference type="GO" id="GO:0006396">
    <property type="term" value="P:RNA processing"/>
    <property type="evidence" value="ECO:0007669"/>
    <property type="project" value="TreeGrafter"/>
</dbReference>
<dbReference type="InterPro" id="IPR014810">
    <property type="entry name" value="Fcf2_C"/>
</dbReference>
<dbReference type="Pfam" id="PF08698">
    <property type="entry name" value="Fcf2"/>
    <property type="match status" value="1"/>
</dbReference>
<evidence type="ECO:0000256" key="2">
    <source>
        <dbReference type="ARBA" id="ARBA00023242"/>
    </source>
</evidence>
<dbReference type="GO" id="GO:0003723">
    <property type="term" value="F:RNA binding"/>
    <property type="evidence" value="ECO:0007669"/>
    <property type="project" value="TreeGrafter"/>
</dbReference>
<evidence type="ECO:0000256" key="1">
    <source>
        <dbReference type="ARBA" id="ARBA00004604"/>
    </source>
</evidence>
<dbReference type="STRING" id="177199.A0A420Y4N1"/>
<dbReference type="AlphaFoldDB" id="A0A420Y4N1"/>
<keyword evidence="2" id="KW-0539">Nucleus</keyword>
<feature type="domain" description="Fcf2 pre-rRNA processing C-terminal" evidence="4">
    <location>
        <begin position="86"/>
        <end position="181"/>
    </location>
</feature>
<dbReference type="InterPro" id="IPR039883">
    <property type="entry name" value="Fcf2/DNTTIP2"/>
</dbReference>
<comment type="caution">
    <text evidence="5">The sequence shown here is derived from an EMBL/GenBank/DDBJ whole genome shotgun (WGS) entry which is preliminary data.</text>
</comment>
<organism evidence="5 6">
    <name type="scientific">Coniochaeta pulveracea</name>
    <dbReference type="NCBI Taxonomy" id="177199"/>
    <lineage>
        <taxon>Eukaryota</taxon>
        <taxon>Fungi</taxon>
        <taxon>Dikarya</taxon>
        <taxon>Ascomycota</taxon>
        <taxon>Pezizomycotina</taxon>
        <taxon>Sordariomycetes</taxon>
        <taxon>Sordariomycetidae</taxon>
        <taxon>Coniochaetales</taxon>
        <taxon>Coniochaetaceae</taxon>
        <taxon>Coniochaeta</taxon>
    </lineage>
</organism>
<name>A0A420Y4N1_9PEZI</name>
<sequence>MASTTMDLSHEQIDRLLAEAESRLAGNASETSALVKKNKDAAIVAVAPTTTTVTPATETPKEQDKQAKELTVRTPKLTVKDKNAPKENAGADWFNLPRTSNDPQTKRDLQMIKLRSVLAMGKQHFKKDTRKDPFPEFSQIGTLVEGPTEFYSARLTKKERKRTLVEEVLSSGQALSKFKTKYNEIQERKSSGKKAHYKKVVARRRRQAA</sequence>
<evidence type="ECO:0000313" key="5">
    <source>
        <dbReference type="EMBL" id="RKU42844.1"/>
    </source>
</evidence>
<feature type="region of interest" description="Disordered" evidence="3">
    <location>
        <begin position="50"/>
        <end position="104"/>
    </location>
</feature>
<proteinExistence type="predicted"/>
<evidence type="ECO:0000259" key="4">
    <source>
        <dbReference type="Pfam" id="PF08698"/>
    </source>
</evidence>
<reference evidence="5 6" key="1">
    <citation type="submission" date="2018-08" db="EMBL/GenBank/DDBJ databases">
        <title>Draft genome of the lignicolous fungus Coniochaeta pulveracea.</title>
        <authorList>
            <person name="Borstlap C.J."/>
            <person name="De Witt R.N."/>
            <person name="Botha A."/>
            <person name="Volschenk H."/>
        </authorList>
    </citation>
    <scope>NUCLEOTIDE SEQUENCE [LARGE SCALE GENOMIC DNA]</scope>
    <source>
        <strain evidence="5 6">CAB683</strain>
    </source>
</reference>
<protein>
    <recommendedName>
        <fullName evidence="4">Fcf2 pre-rRNA processing C-terminal domain-containing protein</fullName>
    </recommendedName>
</protein>